<keyword evidence="3" id="KW-1185">Reference proteome</keyword>
<feature type="non-terminal residue" evidence="2">
    <location>
        <position position="233"/>
    </location>
</feature>
<dbReference type="AlphaFoldDB" id="A0A319DH67"/>
<feature type="transmembrane region" description="Helical" evidence="1">
    <location>
        <begin position="73"/>
        <end position="94"/>
    </location>
</feature>
<evidence type="ECO:0000313" key="3">
    <source>
        <dbReference type="Proteomes" id="UP000247810"/>
    </source>
</evidence>
<feature type="transmembrane region" description="Helical" evidence="1">
    <location>
        <begin position="43"/>
        <end position="61"/>
    </location>
</feature>
<feature type="transmembrane region" description="Helical" evidence="1">
    <location>
        <begin position="130"/>
        <end position="152"/>
    </location>
</feature>
<reference evidence="2 3" key="1">
    <citation type="submission" date="2018-02" db="EMBL/GenBank/DDBJ databases">
        <title>The genomes of Aspergillus section Nigri reveals drivers in fungal speciation.</title>
        <authorList>
            <consortium name="DOE Joint Genome Institute"/>
            <person name="Vesth T.C."/>
            <person name="Nybo J."/>
            <person name="Theobald S."/>
            <person name="Brandl J."/>
            <person name="Frisvad J.C."/>
            <person name="Nielsen K.F."/>
            <person name="Lyhne E.K."/>
            <person name="Kogle M.E."/>
            <person name="Kuo A."/>
            <person name="Riley R."/>
            <person name="Clum A."/>
            <person name="Nolan M."/>
            <person name="Lipzen A."/>
            <person name="Salamov A."/>
            <person name="Henrissat B."/>
            <person name="Wiebenga A."/>
            <person name="De vries R.P."/>
            <person name="Grigoriev I.V."/>
            <person name="Mortensen U.H."/>
            <person name="Andersen M.R."/>
            <person name="Baker S.E."/>
        </authorList>
    </citation>
    <scope>NUCLEOTIDE SEQUENCE [LARGE SCALE GENOMIC DNA]</scope>
    <source>
        <strain evidence="2 3">CBS 707.79</strain>
    </source>
</reference>
<keyword evidence="1" id="KW-1133">Transmembrane helix</keyword>
<accession>A0A319DH67</accession>
<evidence type="ECO:0000313" key="2">
    <source>
        <dbReference type="EMBL" id="PYH90473.1"/>
    </source>
</evidence>
<name>A0A319DH67_9EURO</name>
<dbReference type="OrthoDB" id="10354405at2759"/>
<dbReference type="EMBL" id="KZ825981">
    <property type="protein sequence ID" value="PYH90473.1"/>
    <property type="molecule type" value="Genomic_DNA"/>
</dbReference>
<dbReference type="VEuPathDB" id="FungiDB:BO71DRAFT_74829"/>
<proteinExistence type="predicted"/>
<organism evidence="2 3">
    <name type="scientific">Aspergillus ellipticus CBS 707.79</name>
    <dbReference type="NCBI Taxonomy" id="1448320"/>
    <lineage>
        <taxon>Eukaryota</taxon>
        <taxon>Fungi</taxon>
        <taxon>Dikarya</taxon>
        <taxon>Ascomycota</taxon>
        <taxon>Pezizomycotina</taxon>
        <taxon>Eurotiomycetes</taxon>
        <taxon>Eurotiomycetidae</taxon>
        <taxon>Eurotiales</taxon>
        <taxon>Aspergillaceae</taxon>
        <taxon>Aspergillus</taxon>
        <taxon>Aspergillus subgen. Circumdati</taxon>
    </lineage>
</organism>
<protein>
    <submittedName>
        <fullName evidence="2">Uncharacterized protein</fullName>
    </submittedName>
</protein>
<dbReference type="Proteomes" id="UP000247810">
    <property type="component" value="Unassembled WGS sequence"/>
</dbReference>
<keyword evidence="1" id="KW-0472">Membrane</keyword>
<evidence type="ECO:0000256" key="1">
    <source>
        <dbReference type="SAM" id="Phobius"/>
    </source>
</evidence>
<sequence length="233" mass="26124">MTGGIDGRWAGGAGGAMHIFCDLAWVSFLERHGPRAGLPGSHMALHSRYCCFFLLAFRVPLCARFDTRDHWRITVLIMVGIHWNGLCWGCWGIPFEPAKFPPATTDLGHGRGTWIGSRVRQDCLRVHNSSSYICFVCMLFLLLLLLYVFFFLSYFGFCMALQINGWDVFSGCRCVFWQSVHRDGVRISDGCGSVLMAWRELGWIAVSVTDVDSSRFLCNSSVNSSSNLRASLT</sequence>
<keyword evidence="1" id="KW-0812">Transmembrane</keyword>
<gene>
    <name evidence="2" type="ORF">BO71DRAFT_74829</name>
</gene>